<dbReference type="AlphaFoldDB" id="A0A081BL48"/>
<dbReference type="EMBL" id="BBJM01000065">
    <property type="protein sequence ID" value="GAK48766.1"/>
    <property type="molecule type" value="Genomic_DNA"/>
</dbReference>
<sequence length="223" mass="25034">MAYLETDAQLEAVRQFTKERMADDETGHGFDHIQRVVNNVKLLLARETGANQLVTISAAYLHDVTDDKLVEDVTAATNELKSFLTNTGFDDDQIDEIVFVIENMSFSKSLNGGTPKALPIEGQLVQDADRLDAIGAIGIARAIYFGGHFGEKIYDPEIAPREVMTKADYRDLSNETIINHFYEKLLKLKDRMNTKAAKEIAAGRQQTMLQFLDDFKAEWQGTK</sequence>
<dbReference type="PANTHER" id="PTHR33594:SF1">
    <property type="entry name" value="HD_PDEASE DOMAIN-CONTAINING PROTEIN"/>
    <property type="match status" value="1"/>
</dbReference>
<evidence type="ECO:0000313" key="3">
    <source>
        <dbReference type="Proteomes" id="UP000028700"/>
    </source>
</evidence>
<dbReference type="SMART" id="SM00471">
    <property type="entry name" value="HDc"/>
    <property type="match status" value="1"/>
</dbReference>
<dbReference type="Gene3D" id="1.20.58.1910">
    <property type="match status" value="1"/>
</dbReference>
<dbReference type="PANTHER" id="PTHR33594">
    <property type="entry name" value="SUPERFAMILY HYDROLASE, PUTATIVE (AFU_ORTHOLOGUE AFUA_1G03035)-RELATED"/>
    <property type="match status" value="1"/>
</dbReference>
<protein>
    <submittedName>
        <fullName evidence="2">Phosphohydrolase</fullName>
    </submittedName>
</protein>
<dbReference type="eggNOG" id="COG1418">
    <property type="taxonomic scope" value="Bacteria"/>
</dbReference>
<dbReference type="InterPro" id="IPR006674">
    <property type="entry name" value="HD_domain"/>
</dbReference>
<keyword evidence="2" id="KW-0378">Hydrolase</keyword>
<comment type="caution">
    <text evidence="2">The sequence shown here is derived from an EMBL/GenBank/DDBJ whole genome shotgun (WGS) entry which is preliminary data.</text>
</comment>
<accession>A0A081BL48</accession>
<name>A0A081BL48_9LACO</name>
<proteinExistence type="predicted"/>
<organism evidence="2 3">
    <name type="scientific">Secundilactobacillus oryzae JCM 18671</name>
    <dbReference type="NCBI Taxonomy" id="1291743"/>
    <lineage>
        <taxon>Bacteria</taxon>
        <taxon>Bacillati</taxon>
        <taxon>Bacillota</taxon>
        <taxon>Bacilli</taxon>
        <taxon>Lactobacillales</taxon>
        <taxon>Lactobacillaceae</taxon>
        <taxon>Secundilactobacillus</taxon>
    </lineage>
</organism>
<gene>
    <name evidence="2" type="ORF">LOSG293_650010</name>
</gene>
<keyword evidence="3" id="KW-1185">Reference proteome</keyword>
<dbReference type="Gene3D" id="1.10.472.50">
    <property type="entry name" value="HD-domain/PDEase-like"/>
    <property type="match status" value="1"/>
</dbReference>
<reference evidence="2" key="1">
    <citation type="journal article" date="2014" name="Genome Announc.">
        <title>Draft Genome Sequence of Lactobacillus oryzae Strain SG293T.</title>
        <authorList>
            <person name="Tanizawa Y."/>
            <person name="Fujisawa T."/>
            <person name="Mochizuki T."/>
            <person name="Kaminuma E."/>
            <person name="Nakamura Y."/>
            <person name="Tohno M."/>
        </authorList>
    </citation>
    <scope>NUCLEOTIDE SEQUENCE [LARGE SCALE GENOMIC DNA]</scope>
    <source>
        <strain evidence="2">SG293</strain>
    </source>
</reference>
<evidence type="ECO:0000259" key="1">
    <source>
        <dbReference type="SMART" id="SM00471"/>
    </source>
</evidence>
<dbReference type="GO" id="GO:0016787">
    <property type="term" value="F:hydrolase activity"/>
    <property type="evidence" value="ECO:0007669"/>
    <property type="project" value="UniProtKB-KW"/>
</dbReference>
<feature type="domain" description="HD/PDEase" evidence="1">
    <location>
        <begin position="25"/>
        <end position="143"/>
    </location>
</feature>
<dbReference type="SUPFAM" id="SSF109604">
    <property type="entry name" value="HD-domain/PDEase-like"/>
    <property type="match status" value="1"/>
</dbReference>
<dbReference type="InterPro" id="IPR003607">
    <property type="entry name" value="HD/PDEase_dom"/>
</dbReference>
<evidence type="ECO:0000313" key="2">
    <source>
        <dbReference type="EMBL" id="GAK48766.1"/>
    </source>
</evidence>
<dbReference type="Proteomes" id="UP000028700">
    <property type="component" value="Unassembled WGS sequence"/>
</dbReference>
<dbReference type="Pfam" id="PF01966">
    <property type="entry name" value="HD"/>
    <property type="match status" value="1"/>
</dbReference>
<dbReference type="CDD" id="cd00077">
    <property type="entry name" value="HDc"/>
    <property type="match status" value="1"/>
</dbReference>